<name>A0A392W8F3_9FABA</name>
<proteinExistence type="predicted"/>
<dbReference type="Proteomes" id="UP000265520">
    <property type="component" value="Unassembled WGS sequence"/>
</dbReference>
<evidence type="ECO:0000313" key="2">
    <source>
        <dbReference type="Proteomes" id="UP000265520"/>
    </source>
</evidence>
<accession>A0A392W8F3</accession>
<keyword evidence="2" id="KW-1185">Reference proteome</keyword>
<protein>
    <submittedName>
        <fullName evidence="1">Uncharacterized protein</fullName>
    </submittedName>
</protein>
<evidence type="ECO:0000313" key="1">
    <source>
        <dbReference type="EMBL" id="MCI96914.1"/>
    </source>
</evidence>
<dbReference type="AlphaFoldDB" id="A0A392W8F3"/>
<comment type="caution">
    <text evidence="1">The sequence shown here is derived from an EMBL/GenBank/DDBJ whole genome shotgun (WGS) entry which is preliminary data.</text>
</comment>
<sequence length="37" mass="3981">MMIGGVMMGELVELVVKELSVEFGKMIFVSMTGSQGD</sequence>
<organism evidence="1 2">
    <name type="scientific">Trifolium medium</name>
    <dbReference type="NCBI Taxonomy" id="97028"/>
    <lineage>
        <taxon>Eukaryota</taxon>
        <taxon>Viridiplantae</taxon>
        <taxon>Streptophyta</taxon>
        <taxon>Embryophyta</taxon>
        <taxon>Tracheophyta</taxon>
        <taxon>Spermatophyta</taxon>
        <taxon>Magnoliopsida</taxon>
        <taxon>eudicotyledons</taxon>
        <taxon>Gunneridae</taxon>
        <taxon>Pentapetalae</taxon>
        <taxon>rosids</taxon>
        <taxon>fabids</taxon>
        <taxon>Fabales</taxon>
        <taxon>Fabaceae</taxon>
        <taxon>Papilionoideae</taxon>
        <taxon>50 kb inversion clade</taxon>
        <taxon>NPAAA clade</taxon>
        <taxon>Hologalegina</taxon>
        <taxon>IRL clade</taxon>
        <taxon>Trifolieae</taxon>
        <taxon>Trifolium</taxon>
    </lineage>
</organism>
<dbReference type="EMBL" id="LXQA011428029">
    <property type="protein sequence ID" value="MCI96914.1"/>
    <property type="molecule type" value="Genomic_DNA"/>
</dbReference>
<reference evidence="1 2" key="1">
    <citation type="journal article" date="2018" name="Front. Plant Sci.">
        <title>Red Clover (Trifolium pratense) and Zigzag Clover (T. medium) - A Picture of Genomic Similarities and Differences.</title>
        <authorList>
            <person name="Dluhosova J."/>
            <person name="Istvanek J."/>
            <person name="Nedelnik J."/>
            <person name="Repkova J."/>
        </authorList>
    </citation>
    <scope>NUCLEOTIDE SEQUENCE [LARGE SCALE GENOMIC DNA]</scope>
    <source>
        <strain evidence="2">cv. 10/8</strain>
        <tissue evidence="1">Leaf</tissue>
    </source>
</reference>